<dbReference type="RefSeq" id="WP_201429092.1">
    <property type="nucleotide sequence ID" value="NZ_JAEQBW010000001.1"/>
</dbReference>
<organism evidence="1 2">
    <name type="scientific">Marivirga aurantiaca</name>
    <dbReference type="NCBI Taxonomy" id="2802615"/>
    <lineage>
        <taxon>Bacteria</taxon>
        <taxon>Pseudomonadati</taxon>
        <taxon>Bacteroidota</taxon>
        <taxon>Cytophagia</taxon>
        <taxon>Cytophagales</taxon>
        <taxon>Marivirgaceae</taxon>
        <taxon>Marivirga</taxon>
    </lineage>
</organism>
<name>A0A934WUV3_9BACT</name>
<dbReference type="GO" id="GO:0004519">
    <property type="term" value="F:endonuclease activity"/>
    <property type="evidence" value="ECO:0007669"/>
    <property type="project" value="InterPro"/>
</dbReference>
<keyword evidence="2" id="KW-1185">Reference proteome</keyword>
<sequence>MDRIFAKRTLREFWEKHADSEQYLKTWYDTAMNSQWKTPNDVKNTYANASILKDERVVFNIKGNSYRLVVKFNFEKQWIFIRFIGTHAEYDKIDANNI</sequence>
<dbReference type="Proteomes" id="UP000611723">
    <property type="component" value="Unassembled WGS sequence"/>
</dbReference>
<protein>
    <submittedName>
        <fullName evidence="1">Type II toxin-antitoxin system HigB family toxin</fullName>
    </submittedName>
</protein>
<accession>A0A934WUV3</accession>
<reference evidence="1" key="1">
    <citation type="submission" date="2021-01" db="EMBL/GenBank/DDBJ databases">
        <title>Marivirga aurantiaca sp. nov., isolated from intertidal surface sediments.</title>
        <authorList>
            <person name="Zhang M."/>
        </authorList>
    </citation>
    <scope>NUCLEOTIDE SEQUENCE</scope>
    <source>
        <strain evidence="1">S37H4</strain>
    </source>
</reference>
<gene>
    <name evidence="1" type="ORF">JKA74_00030</name>
</gene>
<evidence type="ECO:0000313" key="2">
    <source>
        <dbReference type="Proteomes" id="UP000611723"/>
    </source>
</evidence>
<dbReference type="InterPro" id="IPR018669">
    <property type="entry name" value="Toxin_HigB"/>
</dbReference>
<dbReference type="AlphaFoldDB" id="A0A934WUV3"/>
<comment type="caution">
    <text evidence="1">The sequence shown here is derived from an EMBL/GenBank/DDBJ whole genome shotgun (WGS) entry which is preliminary data.</text>
</comment>
<proteinExistence type="predicted"/>
<dbReference type="EMBL" id="JAEQBW010000001">
    <property type="protein sequence ID" value="MBK6263402.1"/>
    <property type="molecule type" value="Genomic_DNA"/>
</dbReference>
<dbReference type="Pfam" id="PF09907">
    <property type="entry name" value="HigB_toxin"/>
    <property type="match status" value="1"/>
</dbReference>
<dbReference type="GO" id="GO:0003723">
    <property type="term" value="F:RNA binding"/>
    <property type="evidence" value="ECO:0007669"/>
    <property type="project" value="InterPro"/>
</dbReference>
<dbReference type="GO" id="GO:0110001">
    <property type="term" value="C:toxin-antitoxin complex"/>
    <property type="evidence" value="ECO:0007669"/>
    <property type="project" value="InterPro"/>
</dbReference>
<evidence type="ECO:0000313" key="1">
    <source>
        <dbReference type="EMBL" id="MBK6263402.1"/>
    </source>
</evidence>